<comment type="caution">
    <text evidence="4">The sequence shown here is derived from an EMBL/GenBank/DDBJ whole genome shotgun (WGS) entry which is preliminary data.</text>
</comment>
<reference evidence="4 5" key="1">
    <citation type="submission" date="2024-06" db="EMBL/GenBank/DDBJ databases">
        <title>Complete genome of Phlyctema vagabunda strain 19-DSS-EL-015.</title>
        <authorList>
            <person name="Fiorenzani C."/>
        </authorList>
    </citation>
    <scope>NUCLEOTIDE SEQUENCE [LARGE SCALE GENOMIC DNA]</scope>
    <source>
        <strain evidence="4 5">19-DSS-EL-015</strain>
    </source>
</reference>
<feature type="domain" description="Zn(2)-C6 fungal-type" evidence="3">
    <location>
        <begin position="100"/>
        <end position="130"/>
    </location>
</feature>
<dbReference type="PANTHER" id="PTHR47784:SF7">
    <property type="entry name" value="ZN(II)2CYS6 TRANSCRIPTION FACTOR (EUROFUNG)"/>
    <property type="match status" value="1"/>
</dbReference>
<evidence type="ECO:0000256" key="1">
    <source>
        <dbReference type="ARBA" id="ARBA00023242"/>
    </source>
</evidence>
<evidence type="ECO:0000256" key="2">
    <source>
        <dbReference type="SAM" id="MobiDB-lite"/>
    </source>
</evidence>
<evidence type="ECO:0000313" key="5">
    <source>
        <dbReference type="Proteomes" id="UP001629113"/>
    </source>
</evidence>
<evidence type="ECO:0000259" key="3">
    <source>
        <dbReference type="PROSITE" id="PS50048"/>
    </source>
</evidence>
<dbReference type="InterPro" id="IPR001138">
    <property type="entry name" value="Zn2Cys6_DnaBD"/>
</dbReference>
<organism evidence="4 5">
    <name type="scientific">Phlyctema vagabunda</name>
    <dbReference type="NCBI Taxonomy" id="108571"/>
    <lineage>
        <taxon>Eukaryota</taxon>
        <taxon>Fungi</taxon>
        <taxon>Dikarya</taxon>
        <taxon>Ascomycota</taxon>
        <taxon>Pezizomycotina</taxon>
        <taxon>Leotiomycetes</taxon>
        <taxon>Helotiales</taxon>
        <taxon>Dermateaceae</taxon>
        <taxon>Phlyctema</taxon>
    </lineage>
</organism>
<keyword evidence="5" id="KW-1185">Reference proteome</keyword>
<gene>
    <name evidence="4" type="ORF">PVAG01_02007</name>
</gene>
<dbReference type="Pfam" id="PF00172">
    <property type="entry name" value="Zn_clus"/>
    <property type="match status" value="1"/>
</dbReference>
<name>A0ABR4PZ47_9HELO</name>
<keyword evidence="1" id="KW-0539">Nucleus</keyword>
<feature type="compositionally biased region" description="Basic residues" evidence="2">
    <location>
        <begin position="86"/>
        <end position="97"/>
    </location>
</feature>
<dbReference type="SUPFAM" id="SSF57701">
    <property type="entry name" value="Zn2/Cys6 DNA-binding domain"/>
    <property type="match status" value="1"/>
</dbReference>
<dbReference type="Proteomes" id="UP001629113">
    <property type="component" value="Unassembled WGS sequence"/>
</dbReference>
<feature type="region of interest" description="Disordered" evidence="2">
    <location>
        <begin position="71"/>
        <end position="97"/>
    </location>
</feature>
<dbReference type="Pfam" id="PF11951">
    <property type="entry name" value="Fungal_trans_2"/>
    <property type="match status" value="1"/>
</dbReference>
<protein>
    <submittedName>
        <fullName evidence="4">C6 zinc finger protein</fullName>
    </submittedName>
</protein>
<feature type="compositionally biased region" description="Low complexity" evidence="2">
    <location>
        <begin position="17"/>
        <end position="31"/>
    </location>
</feature>
<dbReference type="Gene3D" id="4.10.240.10">
    <property type="entry name" value="Zn(2)-C6 fungal-type DNA-binding domain"/>
    <property type="match status" value="1"/>
</dbReference>
<dbReference type="SMART" id="SM00066">
    <property type="entry name" value="GAL4"/>
    <property type="match status" value="1"/>
</dbReference>
<dbReference type="CDD" id="cd00067">
    <property type="entry name" value="GAL4"/>
    <property type="match status" value="1"/>
</dbReference>
<dbReference type="InterPro" id="IPR053157">
    <property type="entry name" value="Sterol_Uptake_Regulator"/>
</dbReference>
<dbReference type="PROSITE" id="PS50048">
    <property type="entry name" value="ZN2_CY6_FUNGAL_2"/>
    <property type="match status" value="1"/>
</dbReference>
<dbReference type="PROSITE" id="PS00463">
    <property type="entry name" value="ZN2_CY6_FUNGAL_1"/>
    <property type="match status" value="1"/>
</dbReference>
<evidence type="ECO:0000313" key="4">
    <source>
        <dbReference type="EMBL" id="KAL3428498.1"/>
    </source>
</evidence>
<sequence>MSASEPSSVAPGVPARSSSNSNSNSGLLSLSPHSQHTVDWASHQDEPFTSSSAHDAPNALMTLARSDSLRTTVSATSVLPTPPTKKEHRPRKGHRKSRCGCYNCKRRKIKCQEVLPACDNCRRKNLECVYPERQRPLLEGVLLGHAQAPVMQPQSTPMIFTMVDMRLFHHFMLHAFPLVPLSTTAAWIYDIPAVAHQNEHLMHAILGLAASHIGLVTGEDMSGPAMHHRYLAIKGSNEVLSQKLKGSDGDALLGTCYALTFQSSYMMDGLAEHLTMTRSCATLSRQLKREGLKIIFEISDVLPMERMDGQMPAELPVISSELINGAAESLRACASVCREPGVLRDFHQKLSAVPEALEWSSMQGYHKFQSVFQSLGDMSTADFIHFIDVNNEDARILLAHFTSLQLVFAPLMDREWSGRTMKSPVRGLLAWITTTYNNTSYEKKGYVEWPKAIAEYARMELDENPTKVPFVEVLRKREGYSRGLL</sequence>
<dbReference type="PANTHER" id="PTHR47784">
    <property type="entry name" value="STEROL UPTAKE CONTROL PROTEIN 2"/>
    <property type="match status" value="1"/>
</dbReference>
<dbReference type="InterPro" id="IPR021858">
    <property type="entry name" value="Fun_TF"/>
</dbReference>
<accession>A0ABR4PZ47</accession>
<proteinExistence type="predicted"/>
<dbReference type="InterPro" id="IPR036864">
    <property type="entry name" value="Zn2-C6_fun-type_DNA-bd_sf"/>
</dbReference>
<feature type="region of interest" description="Disordered" evidence="2">
    <location>
        <begin position="1"/>
        <end position="55"/>
    </location>
</feature>
<dbReference type="EMBL" id="JBFCZG010000001">
    <property type="protein sequence ID" value="KAL3428498.1"/>
    <property type="molecule type" value="Genomic_DNA"/>
</dbReference>